<dbReference type="EMBL" id="JAESVD010000010">
    <property type="protein sequence ID" value="MBL4914656.1"/>
    <property type="molecule type" value="Genomic_DNA"/>
</dbReference>
<dbReference type="RefSeq" id="WP_202722913.1">
    <property type="nucleotide sequence ID" value="NZ_BPEX01000004.1"/>
</dbReference>
<organism evidence="1 2">
    <name type="scientific">Shewanella schlegeliana</name>
    <dbReference type="NCBI Taxonomy" id="190308"/>
    <lineage>
        <taxon>Bacteria</taxon>
        <taxon>Pseudomonadati</taxon>
        <taxon>Pseudomonadota</taxon>
        <taxon>Gammaproteobacteria</taxon>
        <taxon>Alteromonadales</taxon>
        <taxon>Shewanellaceae</taxon>
        <taxon>Shewanella</taxon>
    </lineage>
</organism>
<accession>A0ABS1T1H8</accession>
<reference evidence="1 2" key="1">
    <citation type="submission" date="2021-01" db="EMBL/GenBank/DDBJ databases">
        <title>Genome sequence of Shewanella schlegeliana JCM 11561.</title>
        <authorList>
            <person name="Zhang H."/>
            <person name="Li C."/>
        </authorList>
    </citation>
    <scope>NUCLEOTIDE SEQUENCE [LARGE SCALE GENOMIC DNA]</scope>
    <source>
        <strain evidence="1 2">JCM 11561</strain>
    </source>
</reference>
<comment type="caution">
    <text evidence="1">The sequence shown here is derived from an EMBL/GenBank/DDBJ whole genome shotgun (WGS) entry which is preliminary data.</text>
</comment>
<sequence length="62" mass="7142">MDSIIGMHDQREFAATPEAQLARYQACLIEFEQLQYSDKYILQIKQDIKKLQALIAKKGEAV</sequence>
<evidence type="ECO:0000313" key="2">
    <source>
        <dbReference type="Proteomes" id="UP000604898"/>
    </source>
</evidence>
<keyword evidence="2" id="KW-1185">Reference proteome</keyword>
<proteinExistence type="predicted"/>
<evidence type="ECO:0000313" key="1">
    <source>
        <dbReference type="EMBL" id="MBL4914656.1"/>
    </source>
</evidence>
<gene>
    <name evidence="1" type="ORF">JMA39_16255</name>
</gene>
<dbReference type="Proteomes" id="UP000604898">
    <property type="component" value="Unassembled WGS sequence"/>
</dbReference>
<protein>
    <submittedName>
        <fullName evidence="1">Uncharacterized protein</fullName>
    </submittedName>
</protein>
<name>A0ABS1T1H8_9GAMM</name>